<evidence type="ECO:0000313" key="8">
    <source>
        <dbReference type="EMBL" id="MDI9238240.1"/>
    </source>
</evidence>
<dbReference type="RefSeq" id="WP_283213930.1">
    <property type="nucleotide sequence ID" value="NZ_JASGBI010000001.1"/>
</dbReference>
<evidence type="ECO:0000256" key="4">
    <source>
        <dbReference type="ARBA" id="ARBA00022692"/>
    </source>
</evidence>
<evidence type="ECO:0000256" key="3">
    <source>
        <dbReference type="ARBA" id="ARBA00022475"/>
    </source>
</evidence>
<gene>
    <name evidence="8" type="ORF">QLQ15_04860</name>
</gene>
<evidence type="ECO:0000256" key="7">
    <source>
        <dbReference type="SAM" id="Phobius"/>
    </source>
</evidence>
<keyword evidence="4 7" id="KW-0812">Transmembrane</keyword>
<evidence type="ECO:0000313" key="9">
    <source>
        <dbReference type="Proteomes" id="UP001321580"/>
    </source>
</evidence>
<protein>
    <submittedName>
        <fullName evidence="8">GlsB/YeaQ/YmgE family stress response membrane protein</fullName>
    </submittedName>
</protein>
<dbReference type="InterPro" id="IPR007341">
    <property type="entry name" value="Transgly_assoc"/>
</dbReference>
<dbReference type="PANTHER" id="PTHR33884:SF3">
    <property type="entry name" value="UPF0410 PROTEIN YMGE"/>
    <property type="match status" value="1"/>
</dbReference>
<dbReference type="PANTHER" id="PTHR33884">
    <property type="entry name" value="UPF0410 PROTEIN YMGE"/>
    <property type="match status" value="1"/>
</dbReference>
<organism evidence="8 9">
    <name type="scientific">Lysobacter stagni</name>
    <dbReference type="NCBI Taxonomy" id="3045172"/>
    <lineage>
        <taxon>Bacteria</taxon>
        <taxon>Pseudomonadati</taxon>
        <taxon>Pseudomonadota</taxon>
        <taxon>Gammaproteobacteria</taxon>
        <taxon>Lysobacterales</taxon>
        <taxon>Lysobacteraceae</taxon>
        <taxon>Lysobacter</taxon>
    </lineage>
</organism>
<reference evidence="8 9" key="1">
    <citation type="submission" date="2023-05" db="EMBL/GenBank/DDBJ databases">
        <title>Lysobacter sp. strain LF1 Genome sequencing and assembly.</title>
        <authorList>
            <person name="Jung Y."/>
        </authorList>
    </citation>
    <scope>NUCLEOTIDE SEQUENCE [LARGE SCALE GENOMIC DNA]</scope>
    <source>
        <strain evidence="8 9">LF1</strain>
    </source>
</reference>
<evidence type="ECO:0000256" key="2">
    <source>
        <dbReference type="ARBA" id="ARBA00011006"/>
    </source>
</evidence>
<accession>A0ABT6XDL5</accession>
<feature type="transmembrane region" description="Helical" evidence="7">
    <location>
        <begin position="63"/>
        <end position="83"/>
    </location>
</feature>
<evidence type="ECO:0000256" key="1">
    <source>
        <dbReference type="ARBA" id="ARBA00004651"/>
    </source>
</evidence>
<feature type="transmembrane region" description="Helical" evidence="7">
    <location>
        <begin position="6"/>
        <end position="22"/>
    </location>
</feature>
<keyword evidence="3" id="KW-1003">Cell membrane</keyword>
<feature type="transmembrane region" description="Helical" evidence="7">
    <location>
        <begin position="29"/>
        <end position="51"/>
    </location>
</feature>
<sequence length="89" mass="9305">MGILIWLVLGGIIGWIASLIMRTDAQQGLFLNIVVGIVGALIGGWLGGLFGLGGDINDGDFSISGLLMSLVGAIVLLAIVNLFRRGRVR</sequence>
<proteinExistence type="inferred from homology"/>
<keyword evidence="9" id="KW-1185">Reference proteome</keyword>
<evidence type="ECO:0000256" key="6">
    <source>
        <dbReference type="ARBA" id="ARBA00023136"/>
    </source>
</evidence>
<keyword evidence="5 7" id="KW-1133">Transmembrane helix</keyword>
<name>A0ABT6XDL5_9GAMM</name>
<keyword evidence="6 7" id="KW-0472">Membrane</keyword>
<evidence type="ECO:0000256" key="5">
    <source>
        <dbReference type="ARBA" id="ARBA00022989"/>
    </source>
</evidence>
<dbReference type="EMBL" id="JASGBI010000001">
    <property type="protein sequence ID" value="MDI9238240.1"/>
    <property type="molecule type" value="Genomic_DNA"/>
</dbReference>
<comment type="similarity">
    <text evidence="2">Belongs to the UPF0410 family.</text>
</comment>
<comment type="subcellular location">
    <subcellularLocation>
        <location evidence="1">Cell membrane</location>
        <topology evidence="1">Multi-pass membrane protein</topology>
    </subcellularLocation>
</comment>
<comment type="caution">
    <text evidence="8">The sequence shown here is derived from an EMBL/GenBank/DDBJ whole genome shotgun (WGS) entry which is preliminary data.</text>
</comment>
<dbReference type="Proteomes" id="UP001321580">
    <property type="component" value="Unassembled WGS sequence"/>
</dbReference>
<dbReference type="Pfam" id="PF04226">
    <property type="entry name" value="Transgly_assoc"/>
    <property type="match status" value="1"/>
</dbReference>